<dbReference type="InterPro" id="IPR041698">
    <property type="entry name" value="Methyltransf_25"/>
</dbReference>
<dbReference type="PANTHER" id="PTHR43861:SF1">
    <property type="entry name" value="TRANS-ACONITATE 2-METHYLTRANSFERASE"/>
    <property type="match status" value="1"/>
</dbReference>
<name>A0A4R4RIY0_9ACTN</name>
<dbReference type="SUPFAM" id="SSF53335">
    <property type="entry name" value="S-adenosyl-L-methionine-dependent methyltransferases"/>
    <property type="match status" value="1"/>
</dbReference>
<evidence type="ECO:0000256" key="2">
    <source>
        <dbReference type="ARBA" id="ARBA00022679"/>
    </source>
</evidence>
<dbReference type="GO" id="GO:0008168">
    <property type="term" value="F:methyltransferase activity"/>
    <property type="evidence" value="ECO:0007669"/>
    <property type="project" value="UniProtKB-KW"/>
</dbReference>
<dbReference type="Pfam" id="PF13649">
    <property type="entry name" value="Methyltransf_25"/>
    <property type="match status" value="1"/>
</dbReference>
<dbReference type="Gene3D" id="3.40.50.150">
    <property type="entry name" value="Vaccinia Virus protein VP39"/>
    <property type="match status" value="1"/>
</dbReference>
<dbReference type="InterPro" id="IPR029063">
    <property type="entry name" value="SAM-dependent_MTases_sf"/>
</dbReference>
<dbReference type="RefSeq" id="WP_131985082.1">
    <property type="nucleotide sequence ID" value="NZ_SMKL01000042.1"/>
</dbReference>
<dbReference type="OrthoDB" id="9805171at2"/>
<accession>A0A4R4RIY0</accession>
<evidence type="ECO:0000313" key="5">
    <source>
        <dbReference type="Proteomes" id="UP000295621"/>
    </source>
</evidence>
<comment type="caution">
    <text evidence="4">The sequence shown here is derived from an EMBL/GenBank/DDBJ whole genome shotgun (WGS) entry which is preliminary data.</text>
</comment>
<reference evidence="4 5" key="1">
    <citation type="submission" date="2019-02" db="EMBL/GenBank/DDBJ databases">
        <title>Draft genome sequences of novel Actinobacteria.</title>
        <authorList>
            <person name="Sahin N."/>
            <person name="Ay H."/>
            <person name="Saygin H."/>
        </authorList>
    </citation>
    <scope>NUCLEOTIDE SEQUENCE [LARGE SCALE GENOMIC DNA]</scope>
    <source>
        <strain evidence="4 5">KC603</strain>
    </source>
</reference>
<dbReference type="AlphaFoldDB" id="A0A4R4RIY0"/>
<keyword evidence="2 4" id="KW-0808">Transferase</keyword>
<protein>
    <submittedName>
        <fullName evidence="4">Class I SAM-dependent methyltransferase</fullName>
    </submittedName>
</protein>
<feature type="domain" description="Methyltransferase" evidence="3">
    <location>
        <begin position="53"/>
        <end position="143"/>
    </location>
</feature>
<dbReference type="EMBL" id="SMKL01000042">
    <property type="protein sequence ID" value="TDC49437.1"/>
    <property type="molecule type" value="Genomic_DNA"/>
</dbReference>
<sequence length="226" mass="24102">MTEPAFLTATRTAYDTVAESYASTLHDHLAGATFDRAMLDAFAELVGGDGGPVIEVGCGPGRITRYLHESGLDVSGVDLSPSMIEVARRTCPEVSFSVGTMTALEAAGASLAGLVAWYSIIHTPPVALPAVFAEFRRVLRDGGWVLLAFQVGDEVVRVEQAYGHAGLAVDAYRLQPDRIASLLVDAGFTVEARLVREARESVPPEKTSQAYLLAEAEAVIRSPRGR</sequence>
<dbReference type="PANTHER" id="PTHR43861">
    <property type="entry name" value="TRANS-ACONITATE 2-METHYLTRANSFERASE-RELATED"/>
    <property type="match status" value="1"/>
</dbReference>
<evidence type="ECO:0000256" key="1">
    <source>
        <dbReference type="ARBA" id="ARBA00022603"/>
    </source>
</evidence>
<evidence type="ECO:0000259" key="3">
    <source>
        <dbReference type="Pfam" id="PF13649"/>
    </source>
</evidence>
<gene>
    <name evidence="4" type="ORF">E1212_18400</name>
</gene>
<proteinExistence type="predicted"/>
<dbReference type="GO" id="GO:0032259">
    <property type="term" value="P:methylation"/>
    <property type="evidence" value="ECO:0007669"/>
    <property type="project" value="UniProtKB-KW"/>
</dbReference>
<dbReference type="CDD" id="cd02440">
    <property type="entry name" value="AdoMet_MTases"/>
    <property type="match status" value="1"/>
</dbReference>
<evidence type="ECO:0000313" key="4">
    <source>
        <dbReference type="EMBL" id="TDC49437.1"/>
    </source>
</evidence>
<organism evidence="4 5">
    <name type="scientific">Jiangella ureilytica</name>
    <dbReference type="NCBI Taxonomy" id="2530374"/>
    <lineage>
        <taxon>Bacteria</taxon>
        <taxon>Bacillati</taxon>
        <taxon>Actinomycetota</taxon>
        <taxon>Actinomycetes</taxon>
        <taxon>Jiangellales</taxon>
        <taxon>Jiangellaceae</taxon>
        <taxon>Jiangella</taxon>
    </lineage>
</organism>
<dbReference type="Proteomes" id="UP000295621">
    <property type="component" value="Unassembled WGS sequence"/>
</dbReference>
<keyword evidence="1 4" id="KW-0489">Methyltransferase</keyword>
<keyword evidence="5" id="KW-1185">Reference proteome</keyword>